<keyword evidence="3" id="KW-1185">Reference proteome</keyword>
<reference evidence="2 3" key="1">
    <citation type="submission" date="2019-05" db="EMBL/GenBank/DDBJ databases">
        <title>Marinobacter panjinensis sp. nov., a moderately halophilic bacterium isolated from sea tidal flat environment.</title>
        <authorList>
            <person name="Yang W."/>
            <person name="An M."/>
            <person name="He W."/>
            <person name="Luo X."/>
            <person name="Zhu L."/>
            <person name="Chen G."/>
            <person name="Zhang Y."/>
            <person name="Wang Y."/>
        </authorList>
    </citation>
    <scope>NUCLEOTIDE SEQUENCE [LARGE SCALE GENOMIC DNA]</scope>
    <source>
        <strain evidence="2 3">PJ-16</strain>
    </source>
</reference>
<dbReference type="InterPro" id="IPR000182">
    <property type="entry name" value="GNAT_dom"/>
</dbReference>
<dbReference type="Proteomes" id="UP000308488">
    <property type="component" value="Unassembled WGS sequence"/>
</dbReference>
<dbReference type="Pfam" id="PF00583">
    <property type="entry name" value="Acetyltransf_1"/>
    <property type="match status" value="1"/>
</dbReference>
<evidence type="ECO:0000313" key="3">
    <source>
        <dbReference type="Proteomes" id="UP000308488"/>
    </source>
</evidence>
<gene>
    <name evidence="2" type="ORF">FDP08_03375</name>
</gene>
<dbReference type="PROSITE" id="PS51186">
    <property type="entry name" value="GNAT"/>
    <property type="match status" value="1"/>
</dbReference>
<dbReference type="Gene3D" id="3.40.630.30">
    <property type="match status" value="1"/>
</dbReference>
<proteinExistence type="predicted"/>
<dbReference type="OrthoDB" id="9799890at2"/>
<evidence type="ECO:0000259" key="1">
    <source>
        <dbReference type="PROSITE" id="PS51186"/>
    </source>
</evidence>
<dbReference type="AlphaFoldDB" id="A0A4V6CTX9"/>
<dbReference type="EMBL" id="SZYH01000001">
    <property type="protein sequence ID" value="TKV67195.1"/>
    <property type="molecule type" value="Genomic_DNA"/>
</dbReference>
<comment type="caution">
    <text evidence="2">The sequence shown here is derived from an EMBL/GenBank/DDBJ whole genome shotgun (WGS) entry which is preliminary data.</text>
</comment>
<protein>
    <submittedName>
        <fullName evidence="2">GNAT family N-acetyltransferase</fullName>
    </submittedName>
</protein>
<organism evidence="2 3">
    <name type="scientific">Marinobacter panjinensis</name>
    <dbReference type="NCBI Taxonomy" id="2576384"/>
    <lineage>
        <taxon>Bacteria</taxon>
        <taxon>Pseudomonadati</taxon>
        <taxon>Pseudomonadota</taxon>
        <taxon>Gammaproteobacteria</taxon>
        <taxon>Pseudomonadales</taxon>
        <taxon>Marinobacteraceae</taxon>
        <taxon>Marinobacter</taxon>
    </lineage>
</organism>
<sequence>MELSGKLRGPIQRFGVWGGLSHLLREGLSRYIKVQLVYRDTVWVKRMSTPMESRLIASADNVEQPDALDEYCPDWRDRLSQGNCLICVVSDGEIAGFGWGREQNELGFTYVDSRLPLERAVFYVYDCYTLSHWRGKGVYQAILKGLAEEAWTDEIYVATRWNNTGSIKGIRKAGFMLDRVFIYFRILGKPVRFHY</sequence>
<feature type="domain" description="N-acetyltransferase" evidence="1">
    <location>
        <begin position="36"/>
        <end position="192"/>
    </location>
</feature>
<name>A0A4V6CTX9_9GAMM</name>
<evidence type="ECO:0000313" key="2">
    <source>
        <dbReference type="EMBL" id="TKV67195.1"/>
    </source>
</evidence>
<keyword evidence="2" id="KW-0808">Transferase</keyword>
<accession>A0A4V6CTX9</accession>
<dbReference type="GO" id="GO:0016747">
    <property type="term" value="F:acyltransferase activity, transferring groups other than amino-acyl groups"/>
    <property type="evidence" value="ECO:0007669"/>
    <property type="project" value="InterPro"/>
</dbReference>
<dbReference type="SUPFAM" id="SSF55729">
    <property type="entry name" value="Acyl-CoA N-acyltransferases (Nat)"/>
    <property type="match status" value="1"/>
</dbReference>
<dbReference type="InterPro" id="IPR016181">
    <property type="entry name" value="Acyl_CoA_acyltransferase"/>
</dbReference>